<evidence type="ECO:0000259" key="3">
    <source>
        <dbReference type="Pfam" id="PF01399"/>
    </source>
</evidence>
<protein>
    <submittedName>
        <fullName evidence="4">COP9 signalosome complex subunit 7</fullName>
    </submittedName>
</protein>
<dbReference type="STRING" id="448386.A0A2V3IK51"/>
<dbReference type="InterPro" id="IPR000717">
    <property type="entry name" value="PCI_dom"/>
</dbReference>
<dbReference type="OrthoDB" id="10265275at2759"/>
<keyword evidence="2" id="KW-0736">Signalosome</keyword>
<dbReference type="AlphaFoldDB" id="A0A2V3IK51"/>
<dbReference type="Pfam" id="PF01399">
    <property type="entry name" value="PCI"/>
    <property type="match status" value="1"/>
</dbReference>
<dbReference type="PANTHER" id="PTHR15350">
    <property type="entry name" value="COP9 SIGNALOSOME COMPLEX SUBUNIT 7/DENDRITIC CELL PROTEIN GA17"/>
    <property type="match status" value="1"/>
</dbReference>
<reference evidence="4 5" key="1">
    <citation type="journal article" date="2018" name="Mol. Biol. Evol.">
        <title>Analysis of the draft genome of the red seaweed Gracilariopsis chorda provides insights into genome size evolution in Rhodophyta.</title>
        <authorList>
            <person name="Lee J."/>
            <person name="Yang E.C."/>
            <person name="Graf L."/>
            <person name="Yang J.H."/>
            <person name="Qiu H."/>
            <person name="Zel Zion U."/>
            <person name="Chan C.X."/>
            <person name="Stephens T.G."/>
            <person name="Weber A.P.M."/>
            <person name="Boo G.H."/>
            <person name="Boo S.M."/>
            <person name="Kim K.M."/>
            <person name="Shin Y."/>
            <person name="Jung M."/>
            <person name="Lee S.J."/>
            <person name="Yim H.S."/>
            <person name="Lee J.H."/>
            <person name="Bhattacharya D."/>
            <person name="Yoon H.S."/>
        </authorList>
    </citation>
    <scope>NUCLEOTIDE SEQUENCE [LARGE SCALE GENOMIC DNA]</scope>
    <source>
        <strain evidence="4 5">SKKU-2015</strain>
        <tissue evidence="4">Whole body</tissue>
    </source>
</reference>
<evidence type="ECO:0000256" key="2">
    <source>
        <dbReference type="ARBA" id="ARBA00022790"/>
    </source>
</evidence>
<comment type="similarity">
    <text evidence="1">Belongs to the CSN7/EIF3M family. CSN7 subfamily.</text>
</comment>
<keyword evidence="5" id="KW-1185">Reference proteome</keyword>
<dbReference type="PANTHER" id="PTHR15350:SF5">
    <property type="entry name" value="COP9 SIGNALOSOME COMPLEX SUBUNIT 7"/>
    <property type="match status" value="1"/>
</dbReference>
<evidence type="ECO:0000313" key="5">
    <source>
        <dbReference type="Proteomes" id="UP000247409"/>
    </source>
</evidence>
<accession>A0A2V3IK51</accession>
<feature type="domain" description="PCI" evidence="3">
    <location>
        <begin position="3"/>
        <end position="63"/>
    </location>
</feature>
<dbReference type="Proteomes" id="UP000247409">
    <property type="component" value="Unassembled WGS sequence"/>
</dbReference>
<proteinExistence type="inferred from homology"/>
<sequence>MTKLCTLTLVSLAYGDSELQYAQLREASAVSTIRQVEDVVIDAVYAGLLRARMNQQAGTVEVSAVEGRDVVILDGIEPMVNSLNGFLNRAGQVVSEIDSKIEFIATDTNRAKEQKQSAAVELHAVHSQIRAESSRNVKRTRLRNKKSDVPAEEDVLHFYRRDTRSMRARRCPLPLTDVSPAVRFVSHAE</sequence>
<evidence type="ECO:0000256" key="1">
    <source>
        <dbReference type="ARBA" id="ARBA00008482"/>
    </source>
</evidence>
<dbReference type="GO" id="GO:0008180">
    <property type="term" value="C:COP9 signalosome"/>
    <property type="evidence" value="ECO:0007669"/>
    <property type="project" value="UniProtKB-KW"/>
</dbReference>
<gene>
    <name evidence="4" type="ORF">BWQ96_07864</name>
</gene>
<comment type="caution">
    <text evidence="4">The sequence shown here is derived from an EMBL/GenBank/DDBJ whole genome shotgun (WGS) entry which is preliminary data.</text>
</comment>
<dbReference type="InterPro" id="IPR045237">
    <property type="entry name" value="COPS7/eIF3m"/>
</dbReference>
<dbReference type="EMBL" id="NBIV01000165">
    <property type="protein sequence ID" value="PXF42423.1"/>
    <property type="molecule type" value="Genomic_DNA"/>
</dbReference>
<name>A0A2V3IK51_9FLOR</name>
<evidence type="ECO:0000313" key="4">
    <source>
        <dbReference type="EMBL" id="PXF42423.1"/>
    </source>
</evidence>
<organism evidence="4 5">
    <name type="scientific">Gracilariopsis chorda</name>
    <dbReference type="NCBI Taxonomy" id="448386"/>
    <lineage>
        <taxon>Eukaryota</taxon>
        <taxon>Rhodophyta</taxon>
        <taxon>Florideophyceae</taxon>
        <taxon>Rhodymeniophycidae</taxon>
        <taxon>Gracilariales</taxon>
        <taxon>Gracilariaceae</taxon>
        <taxon>Gracilariopsis</taxon>
    </lineage>
</organism>